<name>A0A7Y3XXS7_CLOCO</name>
<evidence type="ECO:0000313" key="3">
    <source>
        <dbReference type="Proteomes" id="UP000528432"/>
    </source>
</evidence>
<dbReference type="InterPro" id="IPR027417">
    <property type="entry name" value="P-loop_NTPase"/>
</dbReference>
<organism evidence="2 3">
    <name type="scientific">Clostridium cochlearium</name>
    <dbReference type="NCBI Taxonomy" id="1494"/>
    <lineage>
        <taxon>Bacteria</taxon>
        <taxon>Bacillati</taxon>
        <taxon>Bacillota</taxon>
        <taxon>Clostridia</taxon>
        <taxon>Eubacteriales</taxon>
        <taxon>Clostridiaceae</taxon>
        <taxon>Clostridium</taxon>
    </lineage>
</organism>
<dbReference type="EMBL" id="JABFIF010000002">
    <property type="protein sequence ID" value="NOH15290.1"/>
    <property type="molecule type" value="Genomic_DNA"/>
</dbReference>
<dbReference type="InterPro" id="IPR041685">
    <property type="entry name" value="AAA_GajA/Old/RecF-like"/>
</dbReference>
<dbReference type="Pfam" id="PF13175">
    <property type="entry name" value="AAA_15"/>
    <property type="match status" value="1"/>
</dbReference>
<dbReference type="SUPFAM" id="SSF52540">
    <property type="entry name" value="P-loop containing nucleoside triphosphate hydrolases"/>
    <property type="match status" value="1"/>
</dbReference>
<proteinExistence type="predicted"/>
<sequence>MINRITIKNFRSIKTFDESGINNALAFIGENSGGKSTVLDSILVFFRYKDLSELDFHYNEDTIEIGLALDIDDNSIQKLINLCEKNEDDFYKVFKEEYNKKPNRGINTKTYREELKYYFKSEVLKSKNTRYIYLLMKCKDEVEFEVINNNREYFISDSKFNPINKIDPKGSIFNAFRPMIAYIGDERNFESEKFGKKDTTTNNILNVLLKSMKSTSDIVDKTSLKAKTVEELSISELNELLLNKIKEQSVEMLETTNKLFQENYNNNNIEVNWDFDNQLYESIKILSTFNIYGKKEIDFLSIGSGTRNIYLLSLLQSYVQITENSNENENILFIIEEPEIYLYPKLQDDMANILYDISKKHQILITTHSGSIVQKFNINDIYYVKRTNLKNKKNYSKIEKLKDLEILIETLGFNSYPIIKKKYVIFVEGKDDKKEYRKLIEKFYQDEYEDILFISINGVGNIEASLNLQILSCSDLKNRCLIIRDSDCLDNEEAHEKTVKELMKTVGAYYDENKIRDMIYCTERSNLECLTMYPKYCNKDWDEETFYSEYKAFVIENKEIIINKLQNRETIIDNVYDNKYKESSLDYFRKYVVDKEIYKLFKKRTWGFKGIGDIEDETECRELVPLLFKKLDMLFQK</sequence>
<dbReference type="InterPro" id="IPR051396">
    <property type="entry name" value="Bact_Antivir_Def_Nuclease"/>
</dbReference>
<comment type="caution">
    <text evidence="2">The sequence shown here is derived from an EMBL/GenBank/DDBJ whole genome shotgun (WGS) entry which is preliminary data.</text>
</comment>
<feature type="domain" description="Endonuclease GajA/Old nuclease/RecF-like AAA" evidence="1">
    <location>
        <begin position="1"/>
        <end position="373"/>
    </location>
</feature>
<dbReference type="Gene3D" id="3.40.50.300">
    <property type="entry name" value="P-loop containing nucleotide triphosphate hydrolases"/>
    <property type="match status" value="1"/>
</dbReference>
<dbReference type="AlphaFoldDB" id="A0A7Y3XXS7"/>
<gene>
    <name evidence="2" type="ORF">HMJ28_02585</name>
</gene>
<dbReference type="Proteomes" id="UP000528432">
    <property type="component" value="Unassembled WGS sequence"/>
</dbReference>
<evidence type="ECO:0000313" key="2">
    <source>
        <dbReference type="EMBL" id="NOH15290.1"/>
    </source>
</evidence>
<protein>
    <submittedName>
        <fullName evidence="2">AAA family ATPase</fullName>
    </submittedName>
</protein>
<reference evidence="2 3" key="1">
    <citation type="submission" date="2020-05" db="EMBL/GenBank/DDBJ databases">
        <title>Draft genome sequence of Clostridium cochlearium strain AGROS13 isolated from a sheep dairy farm in New Zealand.</title>
        <authorList>
            <person name="Gupta T.B."/>
            <person name="Jauregui R."/>
            <person name="Risson A.N."/>
            <person name="Brightwell G."/>
            <person name="Maclean P."/>
        </authorList>
    </citation>
    <scope>NUCLEOTIDE SEQUENCE [LARGE SCALE GENOMIC DNA]</scope>
    <source>
        <strain evidence="2 3">AGROS13</strain>
    </source>
</reference>
<dbReference type="RefSeq" id="WP_171302838.1">
    <property type="nucleotide sequence ID" value="NZ_JABFIF010000002.1"/>
</dbReference>
<accession>A0A7Y3XXS7</accession>
<dbReference type="PANTHER" id="PTHR43581">
    <property type="entry name" value="ATP/GTP PHOSPHATASE"/>
    <property type="match status" value="1"/>
</dbReference>
<evidence type="ECO:0000259" key="1">
    <source>
        <dbReference type="Pfam" id="PF13175"/>
    </source>
</evidence>
<dbReference type="PANTHER" id="PTHR43581:SF2">
    <property type="entry name" value="EXCINUCLEASE ATPASE SUBUNIT"/>
    <property type="match status" value="1"/>
</dbReference>